<dbReference type="PATRIC" id="fig|1409923.3.peg.3914"/>
<accession>A0A0J0ZQM3</accession>
<dbReference type="Proteomes" id="UP000036122">
    <property type="component" value="Unassembled WGS sequence"/>
</dbReference>
<gene>
    <name evidence="1" type="ORF">T630_2858</name>
</gene>
<evidence type="ECO:0000313" key="1">
    <source>
        <dbReference type="EMBL" id="KLT84345.1"/>
    </source>
</evidence>
<comment type="caution">
    <text evidence="1">The sequence shown here is derived from an EMBL/GenBank/DDBJ whole genome shotgun (WGS) entry which is preliminary data.</text>
</comment>
<dbReference type="AlphaFoldDB" id="A0A0J0ZQM3"/>
<dbReference type="EMBL" id="JPHZ01000035">
    <property type="protein sequence ID" value="KLT84345.1"/>
    <property type="molecule type" value="Genomic_DNA"/>
</dbReference>
<sequence>MEKYLRLLNPKTTNYDAIPSGNHGALTAADVCIAMSYAKLTPLQDNLFRLKYLGANNIENVELFSKLLLTKYQDKFIQAGVNMIYHLPIVRVALVEFCLVSADYKPTERNREIISGFSDTTVRNHMKRHIDNVLADLKQACELGEEKIIKQVYCSK</sequence>
<dbReference type="RefSeq" id="WP_000417416.1">
    <property type="nucleotide sequence ID" value="NZ_JPHZ01000035.1"/>
</dbReference>
<proteinExistence type="predicted"/>
<organism evidence="1 2">
    <name type="scientific">Acinetobacter baumannii MRSN 3527</name>
    <dbReference type="NCBI Taxonomy" id="1409923"/>
    <lineage>
        <taxon>Bacteria</taxon>
        <taxon>Pseudomonadati</taxon>
        <taxon>Pseudomonadota</taxon>
        <taxon>Gammaproteobacteria</taxon>
        <taxon>Moraxellales</taxon>
        <taxon>Moraxellaceae</taxon>
        <taxon>Acinetobacter</taxon>
        <taxon>Acinetobacter calcoaceticus/baumannii complex</taxon>
    </lineage>
</organism>
<protein>
    <submittedName>
        <fullName evidence="1">Uncharacterized protein</fullName>
    </submittedName>
</protein>
<evidence type="ECO:0000313" key="2">
    <source>
        <dbReference type="Proteomes" id="UP000036122"/>
    </source>
</evidence>
<name>A0A0J0ZQM3_ACIBA</name>
<reference evidence="1 2" key="1">
    <citation type="submission" date="2014-07" db="EMBL/GenBank/DDBJ databases">
        <authorList>
            <person name="Harkins D.M."/>
            <person name="Lesho E."/>
            <person name="Waterman P.E."/>
            <person name="Chan A."/>
            <person name="Fouts D.E."/>
        </authorList>
    </citation>
    <scope>NUCLEOTIDE SEQUENCE [LARGE SCALE GENOMIC DNA]</scope>
    <source>
        <strain evidence="1 2">MRSN 3527</strain>
    </source>
</reference>